<evidence type="ECO:0000259" key="6">
    <source>
        <dbReference type="Pfam" id="PF00171"/>
    </source>
</evidence>
<evidence type="ECO:0000256" key="1">
    <source>
        <dbReference type="ARBA" id="ARBA00009986"/>
    </source>
</evidence>
<dbReference type="InterPro" id="IPR016162">
    <property type="entry name" value="Ald_DH_N"/>
</dbReference>
<keyword evidence="8" id="KW-1185">Reference proteome</keyword>
<feature type="active site" evidence="3">
    <location>
        <position position="251"/>
    </location>
</feature>
<protein>
    <submittedName>
        <fullName evidence="7">Aldehyde dehydrogenase</fullName>
    </submittedName>
</protein>
<dbReference type="Proteomes" id="UP000318578">
    <property type="component" value="Unassembled WGS sequence"/>
</dbReference>
<dbReference type="Gene3D" id="3.40.605.10">
    <property type="entry name" value="Aldehyde Dehydrogenase, Chain A, domain 1"/>
    <property type="match status" value="1"/>
</dbReference>
<dbReference type="RefSeq" id="WP_144632064.1">
    <property type="nucleotide sequence ID" value="NZ_BNAX01000008.1"/>
</dbReference>
<dbReference type="Pfam" id="PF00171">
    <property type="entry name" value="Aldedh"/>
    <property type="match status" value="1"/>
</dbReference>
<reference evidence="7 8" key="1">
    <citation type="submission" date="2019-07" db="EMBL/GenBank/DDBJ databases">
        <title>New species of Amycolatopsis and Streptomyces.</title>
        <authorList>
            <person name="Duangmal K."/>
            <person name="Teo W.F.A."/>
            <person name="Lipun K."/>
        </authorList>
    </citation>
    <scope>NUCLEOTIDE SEQUENCE [LARGE SCALE GENOMIC DNA]</scope>
    <source>
        <strain evidence="7 8">JCM 30562</strain>
    </source>
</reference>
<comment type="similarity">
    <text evidence="1 4">Belongs to the aldehyde dehydrogenase family.</text>
</comment>
<dbReference type="EMBL" id="VJZA01000001">
    <property type="protein sequence ID" value="TVT26016.1"/>
    <property type="molecule type" value="Genomic_DNA"/>
</dbReference>
<dbReference type="FunFam" id="3.40.309.10:FF:000009">
    <property type="entry name" value="Aldehyde dehydrogenase A"/>
    <property type="match status" value="1"/>
</dbReference>
<comment type="caution">
    <text evidence="7">The sequence shown here is derived from an EMBL/GenBank/DDBJ whole genome shotgun (WGS) entry which is preliminary data.</text>
</comment>
<keyword evidence="2 4" id="KW-0560">Oxidoreductase</keyword>
<feature type="domain" description="Aldehyde dehydrogenase" evidence="6">
    <location>
        <begin position="20"/>
        <end position="474"/>
    </location>
</feature>
<dbReference type="PANTHER" id="PTHR42804">
    <property type="entry name" value="ALDEHYDE DEHYDROGENASE"/>
    <property type="match status" value="1"/>
</dbReference>
<dbReference type="Gene3D" id="3.40.309.10">
    <property type="entry name" value="Aldehyde Dehydrogenase, Chain A, domain 2"/>
    <property type="match status" value="1"/>
</dbReference>
<dbReference type="InterPro" id="IPR016163">
    <property type="entry name" value="Ald_DH_C"/>
</dbReference>
<dbReference type="GO" id="GO:0016620">
    <property type="term" value="F:oxidoreductase activity, acting on the aldehyde or oxo group of donors, NAD or NADP as acceptor"/>
    <property type="evidence" value="ECO:0007669"/>
    <property type="project" value="InterPro"/>
</dbReference>
<evidence type="ECO:0000313" key="7">
    <source>
        <dbReference type="EMBL" id="TVT26016.1"/>
    </source>
</evidence>
<proteinExistence type="inferred from homology"/>
<dbReference type="InterPro" id="IPR016161">
    <property type="entry name" value="Ald_DH/histidinol_DH"/>
</dbReference>
<dbReference type="SUPFAM" id="SSF53720">
    <property type="entry name" value="ALDH-like"/>
    <property type="match status" value="1"/>
</dbReference>
<dbReference type="FunFam" id="3.40.605.10:FF:000007">
    <property type="entry name" value="NAD/NADP-dependent betaine aldehyde dehydrogenase"/>
    <property type="match status" value="1"/>
</dbReference>
<accession>A0A558AP21</accession>
<dbReference type="PROSITE" id="PS00687">
    <property type="entry name" value="ALDEHYDE_DEHYDR_GLU"/>
    <property type="match status" value="1"/>
</dbReference>
<dbReference type="OrthoDB" id="6882680at2"/>
<dbReference type="InterPro" id="IPR015590">
    <property type="entry name" value="Aldehyde_DH_dom"/>
</dbReference>
<dbReference type="CDD" id="cd07139">
    <property type="entry name" value="ALDH_AldA-Rv0768"/>
    <property type="match status" value="1"/>
</dbReference>
<evidence type="ECO:0000256" key="4">
    <source>
        <dbReference type="RuleBase" id="RU003345"/>
    </source>
</evidence>
<dbReference type="InterPro" id="IPR029510">
    <property type="entry name" value="Ald_DH_CS_GLU"/>
</dbReference>
<evidence type="ECO:0000256" key="3">
    <source>
        <dbReference type="PROSITE-ProRule" id="PRU10007"/>
    </source>
</evidence>
<evidence type="ECO:0000256" key="2">
    <source>
        <dbReference type="ARBA" id="ARBA00023002"/>
    </source>
</evidence>
<dbReference type="AlphaFoldDB" id="A0A558AP21"/>
<gene>
    <name evidence="7" type="ORF">FNH06_00890</name>
</gene>
<sequence>MPSHDHVFVGGRLRSPAGGRVIEVRSPATEQVIGRVPHAEPADVDAAVGAAREAFDFGPWPRLSPAERAGFVGRLGKALKVRSAELTALISDEVGSPRTWAGTGQVATALGVLRTAQALAGDYPWTETRRGVFGNDVRVRKLPVGVVGAIVPWNAPLFIAALKLAPAMVAGCTVVLKPAPEAPLSAFVLAEAATEIGLPEGVLNVVPGDAGTGEYLVRHPGVDKISFTGSTAVGRRIGALCGNDVRRCTLELGGKSAAVLLDDVRLDEATVDQLVAGAMDNSGQVCMALSRILAPRSRYPEVVDALGAAVAALRLGDPADPRTQLGPVISERSRDRIEAHLRRAVADGARLVTGGGRPATPGWYLEPTLLSDVDNDMPIAREEIFGPVATVIPYGSDDEAVALANDSDYGLAGAVWTTDVARGEALAARLRTGSVAVNSSAPMDLGSPFGGMRRSGIGREGGPEGISAYVEPQSIVLPAR</sequence>
<organism evidence="7 8">
    <name type="scientific">Amycolatopsis acidiphila</name>
    <dbReference type="NCBI Taxonomy" id="715473"/>
    <lineage>
        <taxon>Bacteria</taxon>
        <taxon>Bacillati</taxon>
        <taxon>Actinomycetota</taxon>
        <taxon>Actinomycetes</taxon>
        <taxon>Pseudonocardiales</taxon>
        <taxon>Pseudonocardiaceae</taxon>
        <taxon>Amycolatopsis</taxon>
    </lineage>
</organism>
<evidence type="ECO:0000256" key="5">
    <source>
        <dbReference type="SAM" id="MobiDB-lite"/>
    </source>
</evidence>
<dbReference type="PANTHER" id="PTHR42804:SF1">
    <property type="entry name" value="ALDEHYDE DEHYDROGENASE-RELATED"/>
    <property type="match status" value="1"/>
</dbReference>
<name>A0A558AP21_9PSEU</name>
<evidence type="ECO:0000313" key="8">
    <source>
        <dbReference type="Proteomes" id="UP000318578"/>
    </source>
</evidence>
<feature type="region of interest" description="Disordered" evidence="5">
    <location>
        <begin position="446"/>
        <end position="466"/>
    </location>
</feature>